<dbReference type="STRING" id="4540.A0A3L6SIE8"/>
<reference evidence="2" key="1">
    <citation type="journal article" date="2019" name="Nat. Commun.">
        <title>The genome of broomcorn millet.</title>
        <authorList>
            <person name="Zou C."/>
            <person name="Miki D."/>
            <person name="Li D."/>
            <person name="Tang Q."/>
            <person name="Xiao L."/>
            <person name="Rajput S."/>
            <person name="Deng P."/>
            <person name="Jia W."/>
            <person name="Huang R."/>
            <person name="Zhang M."/>
            <person name="Sun Y."/>
            <person name="Hu J."/>
            <person name="Fu X."/>
            <person name="Schnable P.S."/>
            <person name="Li F."/>
            <person name="Zhang H."/>
            <person name="Feng B."/>
            <person name="Zhu X."/>
            <person name="Liu R."/>
            <person name="Schnable J.C."/>
            <person name="Zhu J.-K."/>
            <person name="Zhang H."/>
        </authorList>
    </citation>
    <scope>NUCLEOTIDE SEQUENCE [LARGE SCALE GENOMIC DNA]</scope>
</reference>
<comment type="caution">
    <text evidence="1">The sequence shown here is derived from an EMBL/GenBank/DDBJ whole genome shotgun (WGS) entry which is preliminary data.</text>
</comment>
<dbReference type="EMBL" id="PQIB02000004">
    <property type="protein sequence ID" value="RLN22399.1"/>
    <property type="molecule type" value="Genomic_DNA"/>
</dbReference>
<keyword evidence="2" id="KW-1185">Reference proteome</keyword>
<dbReference type="Proteomes" id="UP000275267">
    <property type="component" value="Unassembled WGS sequence"/>
</dbReference>
<accession>A0A3L6SIE8</accession>
<evidence type="ECO:0000313" key="1">
    <source>
        <dbReference type="EMBL" id="RLN22399.1"/>
    </source>
</evidence>
<protein>
    <submittedName>
        <fullName evidence="1">Uncharacterized protein</fullName>
    </submittedName>
</protein>
<proteinExistence type="predicted"/>
<dbReference type="AlphaFoldDB" id="A0A3L6SIE8"/>
<gene>
    <name evidence="1" type="ORF">C2845_PM07G11430</name>
</gene>
<sequence>MFLSRNSLWLVNSDLWNHENDEIPVSGRPHVFLDGFLYAHSDLDILVLEDVEAEHIGVPPSNWTIKFPLHRIDCIVDHCFRGCLGQSSGILHYAVAEEDGCTVLIWSYADGNPHGWTIEHRLSMRDALGRDDFVHYEDGWIWTCNYEIIAFDLEREVLFLADEVTNKLLSYGISTGKLDEIKDSPHCLLSTSPCGHPPSIRSAPAGMSGLAASLGLRCGSYGSLAAAVAGSGGAGRKPAGARVWACRGEKERLQLLHGALRLVGRCRAGVLRRIRRRILLPLRRRQRELLSRPAAHEVEFG</sequence>
<dbReference type="OrthoDB" id="650045at2759"/>
<evidence type="ECO:0000313" key="2">
    <source>
        <dbReference type="Proteomes" id="UP000275267"/>
    </source>
</evidence>
<organism evidence="1 2">
    <name type="scientific">Panicum miliaceum</name>
    <name type="common">Proso millet</name>
    <name type="synonym">Broomcorn millet</name>
    <dbReference type="NCBI Taxonomy" id="4540"/>
    <lineage>
        <taxon>Eukaryota</taxon>
        <taxon>Viridiplantae</taxon>
        <taxon>Streptophyta</taxon>
        <taxon>Embryophyta</taxon>
        <taxon>Tracheophyta</taxon>
        <taxon>Spermatophyta</taxon>
        <taxon>Magnoliopsida</taxon>
        <taxon>Liliopsida</taxon>
        <taxon>Poales</taxon>
        <taxon>Poaceae</taxon>
        <taxon>PACMAD clade</taxon>
        <taxon>Panicoideae</taxon>
        <taxon>Panicodae</taxon>
        <taxon>Paniceae</taxon>
        <taxon>Panicinae</taxon>
        <taxon>Panicum</taxon>
        <taxon>Panicum sect. Panicum</taxon>
    </lineage>
</organism>
<name>A0A3L6SIE8_PANMI</name>